<comment type="subcellular location">
    <subcellularLocation>
        <location evidence="7">Nucleus</location>
        <location evidence="7">Nucleolus</location>
    </subcellularLocation>
</comment>
<dbReference type="SUPFAM" id="SSF50447">
    <property type="entry name" value="Translation proteins"/>
    <property type="match status" value="1"/>
</dbReference>
<dbReference type="PANTHER" id="PTHR31633:SF1">
    <property type="entry name" value="H_ACA RIBONUCLEOPROTEIN COMPLEX NON-CORE SUBUNIT NAF1"/>
    <property type="match status" value="1"/>
</dbReference>
<comment type="caution">
    <text evidence="9">The sequence shown here is derived from an EMBL/GenBank/DDBJ whole genome shotgun (WGS) entry which is preliminary data.</text>
</comment>
<dbReference type="InterPro" id="IPR009000">
    <property type="entry name" value="Transl_B-barrel_sf"/>
</dbReference>
<dbReference type="GO" id="GO:0001522">
    <property type="term" value="P:pseudouridine synthesis"/>
    <property type="evidence" value="ECO:0007669"/>
    <property type="project" value="InterPro"/>
</dbReference>
<comment type="similarity">
    <text evidence="1">Belongs to the NAF1 family.</text>
</comment>
<proteinExistence type="inferred from homology"/>
<protein>
    <recommendedName>
        <fullName evidence="7">H/ACA ribonucleoprotein complex subunit</fullName>
    </recommendedName>
</protein>
<dbReference type="Proteomes" id="UP001150907">
    <property type="component" value="Unassembled WGS sequence"/>
</dbReference>
<dbReference type="AlphaFoldDB" id="A0A9W8EEC7"/>
<evidence type="ECO:0000313" key="10">
    <source>
        <dbReference type="Proteomes" id="UP001150907"/>
    </source>
</evidence>
<keyword evidence="10" id="KW-1185">Reference proteome</keyword>
<evidence type="ECO:0000256" key="1">
    <source>
        <dbReference type="ARBA" id="ARBA00009801"/>
    </source>
</evidence>
<evidence type="ECO:0000256" key="3">
    <source>
        <dbReference type="ARBA" id="ARBA00022552"/>
    </source>
</evidence>
<evidence type="ECO:0000256" key="8">
    <source>
        <dbReference type="SAM" id="MobiDB-lite"/>
    </source>
</evidence>
<comment type="similarity">
    <text evidence="7">Belongs to the GAR1 family.</text>
</comment>
<dbReference type="PANTHER" id="PTHR31633">
    <property type="entry name" value="H/ACA RIBONUCLEOPROTEIN COMPLEX NON-CORE SUBUNIT NAF1"/>
    <property type="match status" value="1"/>
</dbReference>
<accession>A0A9W8EEC7</accession>
<dbReference type="InterPro" id="IPR038664">
    <property type="entry name" value="Gar1/Naf1_Cbf5-bd_sf"/>
</dbReference>
<dbReference type="GO" id="GO:0000493">
    <property type="term" value="P:box H/ACA snoRNP assembly"/>
    <property type="evidence" value="ECO:0007669"/>
    <property type="project" value="InterPro"/>
</dbReference>
<feature type="compositionally biased region" description="Basic and acidic residues" evidence="8">
    <location>
        <begin position="209"/>
        <end position="218"/>
    </location>
</feature>
<comment type="function">
    <text evidence="7">Required for ribosome biogenesis. Part of a complex which catalyzes pseudouridylation of rRNA. This involves the isomerization of uridine such that the ribose is subsequently attached to C5, instead of the normal N1. Pseudouridine ("psi") residues may serve to stabilize the conformation of rRNAs.</text>
</comment>
<name>A0A9W8EEC7_9FUNG</name>
<dbReference type="GO" id="GO:0006364">
    <property type="term" value="P:rRNA processing"/>
    <property type="evidence" value="ECO:0007669"/>
    <property type="project" value="UniProtKB-KW"/>
</dbReference>
<dbReference type="EMBL" id="JANBQF010000396">
    <property type="protein sequence ID" value="KAJ2001531.1"/>
    <property type="molecule type" value="Genomic_DNA"/>
</dbReference>
<feature type="compositionally biased region" description="Acidic residues" evidence="8">
    <location>
        <begin position="219"/>
        <end position="235"/>
    </location>
</feature>
<feature type="region of interest" description="Disordered" evidence="8">
    <location>
        <begin position="209"/>
        <end position="283"/>
    </location>
</feature>
<dbReference type="Pfam" id="PF04410">
    <property type="entry name" value="Gar1"/>
    <property type="match status" value="1"/>
</dbReference>
<keyword evidence="5 7" id="KW-0694">RNA-binding</keyword>
<evidence type="ECO:0000256" key="7">
    <source>
        <dbReference type="RuleBase" id="RU364004"/>
    </source>
</evidence>
<dbReference type="InterPro" id="IPR040309">
    <property type="entry name" value="Naf1"/>
</dbReference>
<dbReference type="GO" id="GO:0005732">
    <property type="term" value="C:sno(s)RNA-containing ribonucleoprotein complex"/>
    <property type="evidence" value="ECO:0007669"/>
    <property type="project" value="InterPro"/>
</dbReference>
<evidence type="ECO:0000256" key="5">
    <source>
        <dbReference type="ARBA" id="ARBA00022884"/>
    </source>
</evidence>
<dbReference type="OrthoDB" id="21550at2759"/>
<dbReference type="GO" id="GO:0003723">
    <property type="term" value="F:RNA binding"/>
    <property type="evidence" value="ECO:0007669"/>
    <property type="project" value="UniProtKB-KW"/>
</dbReference>
<keyword evidence="7" id="KW-0687">Ribonucleoprotein</keyword>
<dbReference type="InterPro" id="IPR007504">
    <property type="entry name" value="H/ACA_rnp_Gar1/Naf1"/>
</dbReference>
<evidence type="ECO:0000256" key="4">
    <source>
        <dbReference type="ARBA" id="ARBA00022553"/>
    </source>
</evidence>
<dbReference type="GO" id="GO:0005730">
    <property type="term" value="C:nucleolus"/>
    <property type="evidence" value="ECO:0007669"/>
    <property type="project" value="UniProtKB-SubCell"/>
</dbReference>
<dbReference type="Gene3D" id="2.40.10.230">
    <property type="entry name" value="Probable tRNA pseudouridine synthase domain"/>
    <property type="match status" value="1"/>
</dbReference>
<sequence>MDVEPTEKLEAVDDGIAKLLQTVIEAKVLISEDQKPTDIDNSSSSSSELDSSSSSSSDEDEDSDIDMRNNAADAESDIDSDDSSGPHNQRHRTRNEEAEAPVLEASIKELPEGSTLTSLGAIRSVVDGSVVIQAHISGERHVLDIGSVLAFDDRRVLGVVHDVFGPVSRPMYTVRFHAEQAEHFKGAIMGRQVFFSATWAKMLPTDGLRVRGTDASNEHDEEVGPDGMEFSDDEAERIHRKQIKQSRQQSRRQQQDAAANANPTPAAAPVAAPAAPQHARKLQSYQDLYDADLGF</sequence>
<organism evidence="9 10">
    <name type="scientific">Coemansia thaxteri</name>
    <dbReference type="NCBI Taxonomy" id="2663907"/>
    <lineage>
        <taxon>Eukaryota</taxon>
        <taxon>Fungi</taxon>
        <taxon>Fungi incertae sedis</taxon>
        <taxon>Zoopagomycota</taxon>
        <taxon>Kickxellomycotina</taxon>
        <taxon>Kickxellomycetes</taxon>
        <taxon>Kickxellales</taxon>
        <taxon>Kickxellaceae</taxon>
        <taxon>Coemansia</taxon>
    </lineage>
</organism>
<feature type="region of interest" description="Disordered" evidence="8">
    <location>
        <begin position="28"/>
        <end position="101"/>
    </location>
</feature>
<evidence type="ECO:0000256" key="2">
    <source>
        <dbReference type="ARBA" id="ARBA00022517"/>
    </source>
</evidence>
<reference evidence="9" key="1">
    <citation type="submission" date="2022-07" db="EMBL/GenBank/DDBJ databases">
        <title>Phylogenomic reconstructions and comparative analyses of Kickxellomycotina fungi.</title>
        <authorList>
            <person name="Reynolds N.K."/>
            <person name="Stajich J.E."/>
            <person name="Barry K."/>
            <person name="Grigoriev I.V."/>
            <person name="Crous P."/>
            <person name="Smith M.E."/>
        </authorList>
    </citation>
    <scope>NUCLEOTIDE SEQUENCE</scope>
    <source>
        <strain evidence="9">IMI 214461</strain>
    </source>
</reference>
<evidence type="ECO:0000256" key="6">
    <source>
        <dbReference type="ARBA" id="ARBA00023242"/>
    </source>
</evidence>
<feature type="compositionally biased region" description="Low complexity" evidence="8">
    <location>
        <begin position="39"/>
        <end position="56"/>
    </location>
</feature>
<feature type="compositionally biased region" description="Low complexity" evidence="8">
    <location>
        <begin position="245"/>
        <end position="276"/>
    </location>
</feature>
<comment type="subunit">
    <text evidence="7">Component of the small nucleolar ribonucleoprotein particles containing H/ACA-type snoRNAs (H/ACA snoRNPs).</text>
</comment>
<keyword evidence="3 7" id="KW-0698">rRNA processing</keyword>
<keyword evidence="2 7" id="KW-0690">Ribosome biogenesis</keyword>
<evidence type="ECO:0000313" key="9">
    <source>
        <dbReference type="EMBL" id="KAJ2001531.1"/>
    </source>
</evidence>
<keyword evidence="4" id="KW-0597">Phosphoprotein</keyword>
<gene>
    <name evidence="9" type="ORF">H4R26_004086</name>
</gene>
<keyword evidence="6 7" id="KW-0539">Nucleus</keyword>